<sequence length="78" mass="8956">MYRLAIGFISACTYAIKIFLSVLFEKVSKEEVPDGDPLYWIRLDATKNIRIMRTIARVPSTEIESESEEDENVETLAE</sequence>
<organism evidence="1 2">
    <name type="scientific">Parelaphostrongylus tenuis</name>
    <name type="common">Meningeal worm</name>
    <dbReference type="NCBI Taxonomy" id="148309"/>
    <lineage>
        <taxon>Eukaryota</taxon>
        <taxon>Metazoa</taxon>
        <taxon>Ecdysozoa</taxon>
        <taxon>Nematoda</taxon>
        <taxon>Chromadorea</taxon>
        <taxon>Rhabditida</taxon>
        <taxon>Rhabditina</taxon>
        <taxon>Rhabditomorpha</taxon>
        <taxon>Strongyloidea</taxon>
        <taxon>Metastrongylidae</taxon>
        <taxon>Parelaphostrongylus</taxon>
    </lineage>
</organism>
<evidence type="ECO:0000313" key="1">
    <source>
        <dbReference type="EMBL" id="KAJ1366103.1"/>
    </source>
</evidence>
<evidence type="ECO:0000313" key="2">
    <source>
        <dbReference type="Proteomes" id="UP001196413"/>
    </source>
</evidence>
<reference evidence="1" key="1">
    <citation type="submission" date="2021-06" db="EMBL/GenBank/DDBJ databases">
        <title>Parelaphostrongylus tenuis whole genome reference sequence.</title>
        <authorList>
            <person name="Garwood T.J."/>
            <person name="Larsen P.A."/>
            <person name="Fountain-Jones N.M."/>
            <person name="Garbe J.R."/>
            <person name="Macchietto M.G."/>
            <person name="Kania S.A."/>
            <person name="Gerhold R.W."/>
            <person name="Richards J.E."/>
            <person name="Wolf T.M."/>
        </authorList>
    </citation>
    <scope>NUCLEOTIDE SEQUENCE</scope>
    <source>
        <strain evidence="1">MNPRO001-30</strain>
        <tissue evidence="1">Meninges</tissue>
    </source>
</reference>
<gene>
    <name evidence="1" type="ORF">KIN20_026697</name>
</gene>
<keyword evidence="2" id="KW-1185">Reference proteome</keyword>
<dbReference type="EMBL" id="JAHQIW010005468">
    <property type="protein sequence ID" value="KAJ1366103.1"/>
    <property type="molecule type" value="Genomic_DNA"/>
</dbReference>
<dbReference type="AlphaFoldDB" id="A0AAD5QYA5"/>
<name>A0AAD5QYA5_PARTN</name>
<accession>A0AAD5QYA5</accession>
<dbReference type="Proteomes" id="UP001196413">
    <property type="component" value="Unassembled WGS sequence"/>
</dbReference>
<comment type="caution">
    <text evidence="1">The sequence shown here is derived from an EMBL/GenBank/DDBJ whole genome shotgun (WGS) entry which is preliminary data.</text>
</comment>
<protein>
    <submittedName>
        <fullName evidence="1">Uncharacterized protein</fullName>
    </submittedName>
</protein>
<proteinExistence type="predicted"/>